<protein>
    <submittedName>
        <fullName evidence="2">DUF1302 domain-containing protein</fullName>
    </submittedName>
</protein>
<proteinExistence type="predicted"/>
<evidence type="ECO:0000313" key="3">
    <source>
        <dbReference type="Proteomes" id="UP001165393"/>
    </source>
</evidence>
<feature type="chain" id="PRO_5041277545" evidence="1">
    <location>
        <begin position="32"/>
        <end position="699"/>
    </location>
</feature>
<evidence type="ECO:0000256" key="1">
    <source>
        <dbReference type="SAM" id="SignalP"/>
    </source>
</evidence>
<name>A0AA42B8R8_9GAMM</name>
<evidence type="ECO:0000313" key="2">
    <source>
        <dbReference type="EMBL" id="MCM2681157.1"/>
    </source>
</evidence>
<sequence length="699" mass="76665">MMAQSRRFRICPLAAGVSSALMLTLSGQVNAVSFNWGEIEGTFDSTFSYGQSWRVEDRNLDLIGKSNQPAFDWSGYNPAINKKYSSSDIFAFPDGGYSTNGDNGNLSFDKGDSFSAVFKGLHELDLRYENMGIFVRGMYFYDFALNDSNSAWDNPTSGANFDPCRDNTASDYSCKDIRLLDYFFYTDFDIADGEIPVSFRIGDQVISWGESTFIPHGIGVVNAVDVARLQAPGAELKEAFIPQGMAWASVGLTENLTIEGFYQYEWEGIRLPTAGTYFSTNDFTGEGGYLNTVQLGFTANPDQDLDFLLGRLNNIDADYMAATGADLSTLLAQLGSMTPGSAEWTQLYSAIAGIYIASPGTQALVKSPNEPDNGGQYGLKFTYFMPELNDTEFGLYYMNYHSRRPLISGNASNFTPTAVLSDLNKIASQSIDANTVNDLEAFTSGFLDYPEDLQMIGFSFNSALGDTSFAGEIAYRMDEPLQIDDVELLFAFMPEQLASAGIRPELEGISQLDTPEPGGFIQGYIERDTTQIQATVAHLFGPQFGSDSLAAVAEFGGIYISDMPGFDELRLNGPGTSRSGGIPGKEGIEIALHNGPESNPFPDDFSWGYRLLAKLDYNNAFWGVNVSPRIAFAHDVSGITPDPIAVFVEDRKSFGVGVNFDYLQQWSAGFNYNAYWGGQGTTNLLDDRDFVSFNVKYSI</sequence>
<dbReference type="Pfam" id="PF06980">
    <property type="entry name" value="DUF1302"/>
    <property type="match status" value="1"/>
</dbReference>
<organism evidence="2 3">
    <name type="scientific">Echinimonas agarilytica</name>
    <dbReference type="NCBI Taxonomy" id="1215918"/>
    <lineage>
        <taxon>Bacteria</taxon>
        <taxon>Pseudomonadati</taxon>
        <taxon>Pseudomonadota</taxon>
        <taxon>Gammaproteobacteria</taxon>
        <taxon>Alteromonadales</taxon>
        <taxon>Echinimonadaceae</taxon>
        <taxon>Echinimonas</taxon>
    </lineage>
</organism>
<feature type="signal peptide" evidence="1">
    <location>
        <begin position="1"/>
        <end position="31"/>
    </location>
</feature>
<dbReference type="EMBL" id="JAMQGP010000009">
    <property type="protein sequence ID" value="MCM2681157.1"/>
    <property type="molecule type" value="Genomic_DNA"/>
</dbReference>
<dbReference type="Proteomes" id="UP001165393">
    <property type="component" value="Unassembled WGS sequence"/>
</dbReference>
<dbReference type="RefSeq" id="WP_251262641.1">
    <property type="nucleotide sequence ID" value="NZ_JAMQGP010000009.1"/>
</dbReference>
<reference evidence="2 3" key="1">
    <citation type="journal article" date="2013" name="Antonie Van Leeuwenhoek">
        <title>Echinimonas agarilytica gen. nov., sp. nov., a new gammaproteobacterium isolated from the sea urchin Strongylocentrotus intermedius.</title>
        <authorList>
            <person name="Nedashkovskaya O.I."/>
            <person name="Stenkova A.M."/>
            <person name="Zhukova N.V."/>
            <person name="Van Trappen S."/>
            <person name="Lee J.S."/>
            <person name="Kim S.B."/>
        </authorList>
    </citation>
    <scope>NUCLEOTIDE SEQUENCE [LARGE SCALE GENOMIC DNA]</scope>
    <source>
        <strain evidence="2 3">KMM 6351</strain>
    </source>
</reference>
<keyword evidence="3" id="KW-1185">Reference proteome</keyword>
<gene>
    <name evidence="2" type="ORF">NAF29_16015</name>
</gene>
<comment type="caution">
    <text evidence="2">The sequence shown here is derived from an EMBL/GenBank/DDBJ whole genome shotgun (WGS) entry which is preliminary data.</text>
</comment>
<keyword evidence="1" id="KW-0732">Signal</keyword>
<dbReference type="AlphaFoldDB" id="A0AA42B8R8"/>
<dbReference type="InterPro" id="IPR010727">
    <property type="entry name" value="DUF1302"/>
</dbReference>
<accession>A0AA42B8R8</accession>